<proteinExistence type="predicted"/>
<evidence type="ECO:0000259" key="3">
    <source>
        <dbReference type="SMART" id="SM00482"/>
    </source>
</evidence>
<dbReference type="GO" id="GO:0008408">
    <property type="term" value="F:3'-5' exonuclease activity"/>
    <property type="evidence" value="ECO:0007669"/>
    <property type="project" value="InterPro"/>
</dbReference>
<dbReference type="Gene3D" id="3.30.70.370">
    <property type="match status" value="1"/>
</dbReference>
<gene>
    <name evidence="5" type="ORF">LCGC14_1257660</name>
</gene>
<dbReference type="InterPro" id="IPR036397">
    <property type="entry name" value="RNaseH_sf"/>
</dbReference>
<dbReference type="SMART" id="SM00987">
    <property type="entry name" value="UreE_C"/>
    <property type="match status" value="1"/>
</dbReference>
<dbReference type="GO" id="GO:0006302">
    <property type="term" value="P:double-strand break repair"/>
    <property type="evidence" value="ECO:0007669"/>
    <property type="project" value="TreeGrafter"/>
</dbReference>
<dbReference type="Gene3D" id="3.30.420.10">
    <property type="entry name" value="Ribonuclease H-like superfamily/Ribonuclease H"/>
    <property type="match status" value="1"/>
</dbReference>
<organism evidence="5">
    <name type="scientific">marine sediment metagenome</name>
    <dbReference type="NCBI Taxonomy" id="412755"/>
    <lineage>
        <taxon>unclassified sequences</taxon>
        <taxon>metagenomes</taxon>
        <taxon>ecological metagenomes</taxon>
    </lineage>
</organism>
<comment type="caution">
    <text evidence="5">The sequence shown here is derived from an EMBL/GenBank/DDBJ whole genome shotgun (WGS) entry which is preliminary data.</text>
</comment>
<feature type="domain" description="Uracil-DNA glycosylase-like" evidence="4">
    <location>
        <begin position="24"/>
        <end position="176"/>
    </location>
</feature>
<dbReference type="SMART" id="SM00482">
    <property type="entry name" value="POLAc"/>
    <property type="match status" value="1"/>
</dbReference>
<protein>
    <recommendedName>
        <fullName evidence="6">DNA-directed DNA polymerase family A palm domain-containing protein</fullName>
    </recommendedName>
</protein>
<dbReference type="GO" id="GO:0003887">
    <property type="term" value="F:DNA-directed DNA polymerase activity"/>
    <property type="evidence" value="ECO:0007669"/>
    <property type="project" value="InterPro"/>
</dbReference>
<dbReference type="SMART" id="SM00474">
    <property type="entry name" value="35EXOc"/>
    <property type="match status" value="1"/>
</dbReference>
<dbReference type="PANTHER" id="PTHR10133">
    <property type="entry name" value="DNA POLYMERASE I"/>
    <property type="match status" value="1"/>
</dbReference>
<feature type="domain" description="3'-5' exonuclease" evidence="2">
    <location>
        <begin position="191"/>
        <end position="363"/>
    </location>
</feature>
<dbReference type="SUPFAM" id="SSF53098">
    <property type="entry name" value="Ribonuclease H-like"/>
    <property type="match status" value="1"/>
</dbReference>
<dbReference type="PANTHER" id="PTHR10133:SF27">
    <property type="entry name" value="DNA POLYMERASE NU"/>
    <property type="match status" value="1"/>
</dbReference>
<dbReference type="Gene3D" id="3.40.470.10">
    <property type="entry name" value="Uracil-DNA glycosylase-like domain"/>
    <property type="match status" value="1"/>
</dbReference>
<dbReference type="SMART" id="SM00986">
    <property type="entry name" value="UDG"/>
    <property type="match status" value="1"/>
</dbReference>
<dbReference type="SUPFAM" id="SSF52141">
    <property type="entry name" value="Uracil-DNA glycosylase-like"/>
    <property type="match status" value="1"/>
</dbReference>
<sequence>MDNGVTRPKLSSCDDCPFGGAKVGPRGDPTSPVAIVGESPGVQEFRRGIPFIGPSGEILWDCIPKYMHDHVYVTNALYCFPRKKDPSILARATKLCQERLLAEVGSHPRSVIIALGNAAMWSLTGDYNLKITQERGKIFSSDLASIGIIPVLHPAALMHGTGSFRQFKADMTYAFDLAAGAPRKKPIIPKFIVCDTVPKVREATGVLSGAEYLAADTETGGFDRINDEVLCLGISEDPSEVFIFPEASLPFLRPLFHAQTPKWIWHNGKFDMHFVRRYGLDAKVDEDTMLLNYALDESGGVHDLEQVAGELLGAPNYKHMVKPYAPKKTDSYRNVPKPILYEYLALDTSNTRQIFDILRPLVARDPHLEKLYTKVLIPASELLYHVEKKGIQVDPEQVLKNEKRLTGEIEETITKLHQVIGYEINPNSPKQVAKLLFDELGLRKLNKRSTAKEVLDRLPKRPEITGIRDFRKATKARSTYSKPYLPENGLITPGGRLYTHTYNIHGTRTGRLSSKEPNVQNIPRDPELRGIFIAAPGHVLIEFDYDQAELRSLAALSGDTRMVELYNDPTHMSIHDETGNWLFGENFSSEQRMRSKAVNFGIVYGREAQSLADEFGVSLQVAQSWIDGWFERFPGAHAYIKRCRRAPLNGETMYTSFGRKKRHWLVTKKMLKAMQNEASNFPHQSIASDLTLDSAIRVRERIAALGAYIVNLIHDSILVECPDIAEVIERVCDIVITTMEATAPMWGITRVPFLADAKIGTRWGSLKIPS</sequence>
<dbReference type="SUPFAM" id="SSF56672">
    <property type="entry name" value="DNA/RNA polymerases"/>
    <property type="match status" value="1"/>
</dbReference>
<dbReference type="GO" id="GO:0006261">
    <property type="term" value="P:DNA-templated DNA replication"/>
    <property type="evidence" value="ECO:0007669"/>
    <property type="project" value="InterPro"/>
</dbReference>
<dbReference type="PRINTS" id="PR00868">
    <property type="entry name" value="DNAPOLI"/>
</dbReference>
<dbReference type="InterPro" id="IPR001098">
    <property type="entry name" value="DNA-dir_DNA_pol_A_palm_dom"/>
</dbReference>
<dbReference type="InterPro" id="IPR002562">
    <property type="entry name" value="3'-5'_exonuclease_dom"/>
</dbReference>
<evidence type="ECO:0000256" key="1">
    <source>
        <dbReference type="ARBA" id="ARBA00022705"/>
    </source>
</evidence>
<dbReference type="Pfam" id="PF00476">
    <property type="entry name" value="DNA_pol_A"/>
    <property type="match status" value="1"/>
</dbReference>
<accession>A0A0F9P510</accession>
<dbReference type="EMBL" id="LAZR01006945">
    <property type="protein sequence ID" value="KKM88547.1"/>
    <property type="molecule type" value="Genomic_DNA"/>
</dbReference>
<keyword evidence="1" id="KW-0235">DNA replication</keyword>
<dbReference type="Pfam" id="PF03167">
    <property type="entry name" value="UDG"/>
    <property type="match status" value="1"/>
</dbReference>
<dbReference type="InterPro" id="IPR036895">
    <property type="entry name" value="Uracil-DNA_glycosylase-like_sf"/>
</dbReference>
<evidence type="ECO:0000259" key="4">
    <source>
        <dbReference type="SMART" id="SM00986"/>
    </source>
</evidence>
<dbReference type="InterPro" id="IPR002298">
    <property type="entry name" value="DNA_polymerase_A"/>
</dbReference>
<dbReference type="InterPro" id="IPR043502">
    <property type="entry name" value="DNA/RNA_pol_sf"/>
</dbReference>
<evidence type="ECO:0000259" key="2">
    <source>
        <dbReference type="SMART" id="SM00474"/>
    </source>
</evidence>
<dbReference type="Gene3D" id="1.20.1060.10">
    <property type="entry name" value="Taq DNA Polymerase, Chain T, domain 4"/>
    <property type="match status" value="1"/>
</dbReference>
<feature type="domain" description="DNA-directed DNA polymerase family A palm" evidence="3">
    <location>
        <begin position="525"/>
        <end position="725"/>
    </location>
</feature>
<dbReference type="Gene3D" id="1.10.150.20">
    <property type="entry name" value="5' to 3' exonuclease, C-terminal subdomain"/>
    <property type="match status" value="1"/>
</dbReference>
<dbReference type="InterPro" id="IPR012337">
    <property type="entry name" value="RNaseH-like_sf"/>
</dbReference>
<evidence type="ECO:0000313" key="5">
    <source>
        <dbReference type="EMBL" id="KKM88547.1"/>
    </source>
</evidence>
<reference evidence="5" key="1">
    <citation type="journal article" date="2015" name="Nature">
        <title>Complex archaea that bridge the gap between prokaryotes and eukaryotes.</title>
        <authorList>
            <person name="Spang A."/>
            <person name="Saw J.H."/>
            <person name="Jorgensen S.L."/>
            <person name="Zaremba-Niedzwiedzka K."/>
            <person name="Martijn J."/>
            <person name="Lind A.E."/>
            <person name="van Eijk R."/>
            <person name="Schleper C."/>
            <person name="Guy L."/>
            <person name="Ettema T.J."/>
        </authorList>
    </citation>
    <scope>NUCLEOTIDE SEQUENCE</scope>
</reference>
<name>A0A0F9P510_9ZZZZ</name>
<dbReference type="AlphaFoldDB" id="A0A0F9P510"/>
<dbReference type="Pfam" id="PF01612">
    <property type="entry name" value="DNA_pol_A_exo1"/>
    <property type="match status" value="1"/>
</dbReference>
<dbReference type="GO" id="GO:0003677">
    <property type="term" value="F:DNA binding"/>
    <property type="evidence" value="ECO:0007669"/>
    <property type="project" value="InterPro"/>
</dbReference>
<evidence type="ECO:0008006" key="6">
    <source>
        <dbReference type="Google" id="ProtNLM"/>
    </source>
</evidence>
<dbReference type="InterPro" id="IPR005122">
    <property type="entry name" value="Uracil-DNA_glycosylase-like"/>
</dbReference>